<dbReference type="EMBL" id="JAUKUD010000003">
    <property type="protein sequence ID" value="KAK0750020.1"/>
    <property type="molecule type" value="Genomic_DNA"/>
</dbReference>
<dbReference type="AlphaFoldDB" id="A0AA40F2I1"/>
<evidence type="ECO:0000313" key="2">
    <source>
        <dbReference type="EMBL" id="KAK0750020.1"/>
    </source>
</evidence>
<dbReference type="InterPro" id="IPR019183">
    <property type="entry name" value="NAA25_NatB_aux_su"/>
</dbReference>
<dbReference type="Pfam" id="PF09797">
    <property type="entry name" value="NatB_MDM20"/>
    <property type="match status" value="1"/>
</dbReference>
<sequence length="1005" mass="112267">MSFNDYGRMPLRSNVDMQLQTAFSDGNWNAVIRLADKRAKSLKDPYYEAIKICAESQLDGAVGKSSVLTAIDELVRKKTVPDIDTLELYEWAAWDFIGGEIEYADTLGPLRVRWAKANPKSPMAIQCLRSCLEYWDLVSAQQISTALDRAYVNSGDRRHMFWSITLTFLLSISPQCSESSRKVYSLLVLKQLERAAEVTENATKVDVNDRGLQTEEEVCLYYRVLLANGSKADFIKRVQCPKLGALALLEKGHKLLFWESLKALETWGEWDLIYDLCRRALRMGVDGVTTPFFVCDWLVWKRFATAASKSATPESALEEVQAILRQYFAMDIKTAAMYKKNLSLALLETTFQLPGRSQALDDGHKGMTPRVIQLGLFLQQYFDKLSAFEDVKAYVADLSFEEAKTLMEEILPKLLDGKSDKPQQFILKSFASKLRYLLTTCPQTLSRHPSVVDGKDQSEPYQCRLCSQLTSFPCRHCLKDIVMEAACTYQQISKDKDLISSIPRLDKDPRLDLAMVIGTSILKLARLRTKDHSLTRPPMRGVDAGLLLQATLILDTQLKETPKDNGLRLLLVQLHLLLGSASIAYQLWIPMDVKRTIQDALSPLFFDRISTLSPGLFHGSRPLMEPLRTHYRNTLRDACPLKIWEAFLSGSYTSILGMNEYDSTLRRSCTMMMSMVEESRATRVFGGKGDGEIADQQLLWKITDDTTLVHQTDYGSFPNLESHHGPPFQDFVRLGPGLSNERSHLSFLAEQFADLLGYKPPKEYKPAKTHEAALRDRTYTLERLSQLANSLTTFLHAPNTPTLLTGPETTYFSVASLLASALVTCLSTSRGDPSPKPLASATQSIRAALAALRSEFTHAVATQASPCLAMADMHTLSYLRDTALAVRHAAAFVLALHDKELARDRSGKSALHRDVVAEMKALEAVAGKAVAEARAHVQRTKETLGEAGWLDRLLELTFAGGGGEDMEKAVLGVVGGDMAEAEDWAGRLLESWREGVKGWVAVKWE</sequence>
<evidence type="ECO:0000256" key="1">
    <source>
        <dbReference type="ARBA" id="ARBA00006298"/>
    </source>
</evidence>
<proteinExistence type="inferred from homology"/>
<evidence type="ECO:0000313" key="3">
    <source>
        <dbReference type="Proteomes" id="UP001172155"/>
    </source>
</evidence>
<protein>
    <submittedName>
        <fullName evidence="2">N-acetyltransferase B complex non catalytic subunit-domain-containing protein</fullName>
    </submittedName>
</protein>
<dbReference type="GO" id="GO:0031416">
    <property type="term" value="C:NatB complex"/>
    <property type="evidence" value="ECO:0007669"/>
    <property type="project" value="TreeGrafter"/>
</dbReference>
<dbReference type="Proteomes" id="UP001172155">
    <property type="component" value="Unassembled WGS sequence"/>
</dbReference>
<comment type="similarity">
    <text evidence="1">Belongs to the MDM20/NAA25 family.</text>
</comment>
<organism evidence="2 3">
    <name type="scientific">Schizothecium vesticola</name>
    <dbReference type="NCBI Taxonomy" id="314040"/>
    <lineage>
        <taxon>Eukaryota</taxon>
        <taxon>Fungi</taxon>
        <taxon>Dikarya</taxon>
        <taxon>Ascomycota</taxon>
        <taxon>Pezizomycotina</taxon>
        <taxon>Sordariomycetes</taxon>
        <taxon>Sordariomycetidae</taxon>
        <taxon>Sordariales</taxon>
        <taxon>Schizotheciaceae</taxon>
        <taxon>Schizothecium</taxon>
    </lineage>
</organism>
<dbReference type="PANTHER" id="PTHR22767:SF3">
    <property type="entry name" value="N-ALPHA-ACETYLTRANSFERASE 25, NATB AUXILIARY SUBUNIT"/>
    <property type="match status" value="1"/>
</dbReference>
<dbReference type="PANTHER" id="PTHR22767">
    <property type="entry name" value="N-TERMINAL ACETYLTRANSFERASE-RELATED"/>
    <property type="match status" value="1"/>
</dbReference>
<reference evidence="2" key="1">
    <citation type="submission" date="2023-06" db="EMBL/GenBank/DDBJ databases">
        <title>Genome-scale phylogeny and comparative genomics of the fungal order Sordariales.</title>
        <authorList>
            <consortium name="Lawrence Berkeley National Laboratory"/>
            <person name="Hensen N."/>
            <person name="Bonometti L."/>
            <person name="Westerberg I."/>
            <person name="Brannstrom I.O."/>
            <person name="Guillou S."/>
            <person name="Cros-Aarteil S."/>
            <person name="Calhoun S."/>
            <person name="Haridas S."/>
            <person name="Kuo A."/>
            <person name="Mondo S."/>
            <person name="Pangilinan J."/>
            <person name="Riley R."/>
            <person name="LaButti K."/>
            <person name="Andreopoulos B."/>
            <person name="Lipzen A."/>
            <person name="Chen C."/>
            <person name="Yanf M."/>
            <person name="Daum C."/>
            <person name="Ng V."/>
            <person name="Clum A."/>
            <person name="Steindorff A."/>
            <person name="Ohm R."/>
            <person name="Martin F."/>
            <person name="Silar P."/>
            <person name="Natvig D."/>
            <person name="Lalanne C."/>
            <person name="Gautier V."/>
            <person name="Ament-velasquez S.L."/>
            <person name="Kruys A."/>
            <person name="Hutchinson M.I."/>
            <person name="Powell A.J."/>
            <person name="Barry K."/>
            <person name="Miller A.N."/>
            <person name="Grigoriev I.V."/>
            <person name="Debuchy R."/>
            <person name="Gladieux P."/>
            <person name="Thoren M.H."/>
            <person name="Johannesson H."/>
        </authorList>
    </citation>
    <scope>NUCLEOTIDE SEQUENCE</scope>
    <source>
        <strain evidence="2">SMH3187-1</strain>
    </source>
</reference>
<accession>A0AA40F2I1</accession>
<comment type="caution">
    <text evidence="2">The sequence shown here is derived from an EMBL/GenBank/DDBJ whole genome shotgun (WGS) entry which is preliminary data.</text>
</comment>
<gene>
    <name evidence="2" type="ORF">B0T18DRAFT_365977</name>
</gene>
<name>A0AA40F2I1_9PEZI</name>
<keyword evidence="3" id="KW-1185">Reference proteome</keyword>